<keyword evidence="6" id="KW-0441">Lipid A biosynthesis</keyword>
<dbReference type="Gene3D" id="3.40.50.2000">
    <property type="entry name" value="Glycogen Phosphorylase B"/>
    <property type="match status" value="1"/>
</dbReference>
<evidence type="ECO:0000256" key="8">
    <source>
        <dbReference type="ARBA" id="ARBA00022679"/>
    </source>
</evidence>
<dbReference type="EMBL" id="WMBQ01000001">
    <property type="protein sequence ID" value="MTD93397.1"/>
    <property type="molecule type" value="Genomic_DNA"/>
</dbReference>
<keyword evidence="5" id="KW-0444">Lipid biosynthesis</keyword>
<keyword evidence="8 13" id="KW-0808">Transferase</keyword>
<gene>
    <name evidence="13" type="primary">lpxB</name>
    <name evidence="13" type="ORF">GIW81_03485</name>
</gene>
<sequence length="415" mass="45420">MSLTDRAAANRPASRKRGSGAGRDDLRIFLVAGEHSGDALGGKLMSALSARCKGRIHYLGVGGEDMEAAGLASQFPLSDVAVMGPLSILPRLPRIMSRVYRTVDSAVAAEPDAVVIIDAPEFTHPIAKRIRKRAPFIPIIDYVSPSVWAWRPGRARKMRPYVDHVMGLLPFEPAAHQRLGGPPCTYVGHPLIERLDWMHELDPAPLAERLQLDPGRLVLVVLPGSRTSEVTRLMQPFGEALELLHARRIRPQVIIPVVAHVRPLVERFAQSWTVQPHLVEGEEDKFRAFRLAHAALAASGTVTLQLALAGTPMVVAYKVDGIAAHMRFLLNVPSVVLANLVLEENAFPELLQEDCTPEKLADALEPLLRDSPERRAQLAALARIPHKMLLDGGTPSDAAADIVLDYAVHGRRPDR</sequence>
<dbReference type="Pfam" id="PF02684">
    <property type="entry name" value="LpxB"/>
    <property type="match status" value="1"/>
</dbReference>
<evidence type="ECO:0000256" key="2">
    <source>
        <dbReference type="ARBA" id="ARBA00007868"/>
    </source>
</evidence>
<evidence type="ECO:0000256" key="3">
    <source>
        <dbReference type="ARBA" id="ARBA00012687"/>
    </source>
</evidence>
<organism evidence="13 14">
    <name type="scientific">Hyphomicrobium album</name>
    <dbReference type="NCBI Taxonomy" id="2665159"/>
    <lineage>
        <taxon>Bacteria</taxon>
        <taxon>Pseudomonadati</taxon>
        <taxon>Pseudomonadota</taxon>
        <taxon>Alphaproteobacteria</taxon>
        <taxon>Hyphomicrobiales</taxon>
        <taxon>Hyphomicrobiaceae</taxon>
        <taxon>Hyphomicrobium</taxon>
    </lineage>
</organism>
<dbReference type="GO" id="GO:0016020">
    <property type="term" value="C:membrane"/>
    <property type="evidence" value="ECO:0007669"/>
    <property type="project" value="GOC"/>
</dbReference>
<keyword evidence="14" id="KW-1185">Reference proteome</keyword>
<evidence type="ECO:0000256" key="12">
    <source>
        <dbReference type="SAM" id="MobiDB-lite"/>
    </source>
</evidence>
<proteinExistence type="inferred from homology"/>
<dbReference type="InterPro" id="IPR003835">
    <property type="entry name" value="Glyco_trans_19"/>
</dbReference>
<comment type="caution">
    <text evidence="13">The sequence shown here is derived from an EMBL/GenBank/DDBJ whole genome shotgun (WGS) entry which is preliminary data.</text>
</comment>
<evidence type="ECO:0000256" key="10">
    <source>
        <dbReference type="ARBA" id="ARBA00048975"/>
    </source>
</evidence>
<evidence type="ECO:0000256" key="9">
    <source>
        <dbReference type="ARBA" id="ARBA00023098"/>
    </source>
</evidence>
<keyword evidence="9" id="KW-0443">Lipid metabolism</keyword>
<dbReference type="PANTHER" id="PTHR30372">
    <property type="entry name" value="LIPID-A-DISACCHARIDE SYNTHASE"/>
    <property type="match status" value="1"/>
</dbReference>
<comment type="catalytic activity">
    <reaction evidence="10">
        <text>a lipid X + a UDP-2-N,3-O-bis[(3R)-3-hydroxyacyl]-alpha-D-glucosamine = a lipid A disaccharide + UDP + H(+)</text>
        <dbReference type="Rhea" id="RHEA:67828"/>
        <dbReference type="ChEBI" id="CHEBI:15378"/>
        <dbReference type="ChEBI" id="CHEBI:58223"/>
        <dbReference type="ChEBI" id="CHEBI:137748"/>
        <dbReference type="ChEBI" id="CHEBI:176338"/>
        <dbReference type="ChEBI" id="CHEBI:176343"/>
        <dbReference type="EC" id="2.4.1.182"/>
    </reaction>
</comment>
<evidence type="ECO:0000256" key="5">
    <source>
        <dbReference type="ARBA" id="ARBA00022516"/>
    </source>
</evidence>
<evidence type="ECO:0000313" key="13">
    <source>
        <dbReference type="EMBL" id="MTD93397.1"/>
    </source>
</evidence>
<evidence type="ECO:0000256" key="6">
    <source>
        <dbReference type="ARBA" id="ARBA00022556"/>
    </source>
</evidence>
<evidence type="ECO:0000256" key="1">
    <source>
        <dbReference type="ARBA" id="ARBA00002056"/>
    </source>
</evidence>
<dbReference type="GO" id="GO:0005543">
    <property type="term" value="F:phospholipid binding"/>
    <property type="evidence" value="ECO:0007669"/>
    <property type="project" value="TreeGrafter"/>
</dbReference>
<dbReference type="EC" id="2.4.1.182" evidence="3 11"/>
<reference evidence="13 14" key="1">
    <citation type="submission" date="2019-11" db="EMBL/GenBank/DDBJ databases">
        <title>Identification of a novel strain.</title>
        <authorList>
            <person name="Xu Q."/>
            <person name="Wang G."/>
        </authorList>
    </citation>
    <scope>NUCLEOTIDE SEQUENCE [LARGE SCALE GENOMIC DNA]</scope>
    <source>
        <strain evidence="14">xq</strain>
    </source>
</reference>
<evidence type="ECO:0000256" key="7">
    <source>
        <dbReference type="ARBA" id="ARBA00022676"/>
    </source>
</evidence>
<dbReference type="PANTHER" id="PTHR30372:SF4">
    <property type="entry name" value="LIPID-A-DISACCHARIDE SYNTHASE, MITOCHONDRIAL-RELATED"/>
    <property type="match status" value="1"/>
</dbReference>
<dbReference type="Proteomes" id="UP000440694">
    <property type="component" value="Unassembled WGS sequence"/>
</dbReference>
<dbReference type="NCBIfam" id="TIGR00215">
    <property type="entry name" value="lpxB"/>
    <property type="match status" value="1"/>
</dbReference>
<protein>
    <recommendedName>
        <fullName evidence="4 11">Lipid-A-disaccharide synthase</fullName>
        <ecNumber evidence="3 11">2.4.1.182</ecNumber>
    </recommendedName>
</protein>
<name>A0A6I3KI56_9HYPH</name>
<evidence type="ECO:0000256" key="4">
    <source>
        <dbReference type="ARBA" id="ARBA00020902"/>
    </source>
</evidence>
<feature type="region of interest" description="Disordered" evidence="12">
    <location>
        <begin position="1"/>
        <end position="20"/>
    </location>
</feature>
<evidence type="ECO:0000313" key="14">
    <source>
        <dbReference type="Proteomes" id="UP000440694"/>
    </source>
</evidence>
<keyword evidence="7 13" id="KW-0328">Glycosyltransferase</keyword>
<dbReference type="GO" id="GO:0009245">
    <property type="term" value="P:lipid A biosynthetic process"/>
    <property type="evidence" value="ECO:0007669"/>
    <property type="project" value="UniProtKB-UniRule"/>
</dbReference>
<dbReference type="AlphaFoldDB" id="A0A6I3KI56"/>
<comment type="function">
    <text evidence="1">Condensation of UDP-2,3-diacylglucosamine and 2,3-diacylglucosamine-1-phosphate to form lipid A disaccharide, a precursor of lipid A, a phosphorylated glycolipid that anchors the lipopolysaccharide to the outer membrane of the cell.</text>
</comment>
<dbReference type="RefSeq" id="WP_154737940.1">
    <property type="nucleotide sequence ID" value="NZ_WMBQ01000001.1"/>
</dbReference>
<accession>A0A6I3KI56</accession>
<comment type="similarity">
    <text evidence="2">Belongs to the LpxB family.</text>
</comment>
<dbReference type="SUPFAM" id="SSF53756">
    <property type="entry name" value="UDP-Glycosyltransferase/glycogen phosphorylase"/>
    <property type="match status" value="1"/>
</dbReference>
<dbReference type="GO" id="GO:0008915">
    <property type="term" value="F:lipid-A-disaccharide synthase activity"/>
    <property type="evidence" value="ECO:0007669"/>
    <property type="project" value="UniProtKB-UniRule"/>
</dbReference>
<evidence type="ECO:0000256" key="11">
    <source>
        <dbReference type="NCBIfam" id="TIGR00215"/>
    </source>
</evidence>